<keyword evidence="1" id="KW-0472">Membrane</keyword>
<keyword evidence="1" id="KW-0812">Transmembrane</keyword>
<protein>
    <submittedName>
        <fullName evidence="2">Uncharacterized protein</fullName>
    </submittedName>
</protein>
<feature type="transmembrane region" description="Helical" evidence="1">
    <location>
        <begin position="21"/>
        <end position="39"/>
    </location>
</feature>
<name>A0A9D1MPI0_9FIRM</name>
<dbReference type="Proteomes" id="UP000824099">
    <property type="component" value="Unassembled WGS sequence"/>
</dbReference>
<evidence type="ECO:0000313" key="3">
    <source>
        <dbReference type="Proteomes" id="UP000824099"/>
    </source>
</evidence>
<gene>
    <name evidence="2" type="ORF">IAB06_03570</name>
</gene>
<dbReference type="AlphaFoldDB" id="A0A9D1MPI0"/>
<feature type="transmembrane region" description="Helical" evidence="1">
    <location>
        <begin position="51"/>
        <end position="70"/>
    </location>
</feature>
<organism evidence="2 3">
    <name type="scientific">Candidatus Avacidaminococcus intestinavium</name>
    <dbReference type="NCBI Taxonomy" id="2840684"/>
    <lineage>
        <taxon>Bacteria</taxon>
        <taxon>Bacillati</taxon>
        <taxon>Bacillota</taxon>
        <taxon>Negativicutes</taxon>
        <taxon>Acidaminococcales</taxon>
        <taxon>Acidaminococcaceae</taxon>
        <taxon>Acidaminococcaceae incertae sedis</taxon>
        <taxon>Candidatus Avacidaminococcus</taxon>
    </lineage>
</organism>
<evidence type="ECO:0000256" key="1">
    <source>
        <dbReference type="SAM" id="Phobius"/>
    </source>
</evidence>
<proteinExistence type="predicted"/>
<evidence type="ECO:0000313" key="2">
    <source>
        <dbReference type="EMBL" id="HIU64106.1"/>
    </source>
</evidence>
<comment type="caution">
    <text evidence="2">The sequence shown here is derived from an EMBL/GenBank/DDBJ whole genome shotgun (WGS) entry which is preliminary data.</text>
</comment>
<dbReference type="EMBL" id="DVNI01000051">
    <property type="protein sequence ID" value="HIU64106.1"/>
    <property type="molecule type" value="Genomic_DNA"/>
</dbReference>
<accession>A0A9D1MPI0</accession>
<reference evidence="2" key="2">
    <citation type="journal article" date="2021" name="PeerJ">
        <title>Extensive microbial diversity within the chicken gut microbiome revealed by metagenomics and culture.</title>
        <authorList>
            <person name="Gilroy R."/>
            <person name="Ravi A."/>
            <person name="Getino M."/>
            <person name="Pursley I."/>
            <person name="Horton D.L."/>
            <person name="Alikhan N.F."/>
            <person name="Baker D."/>
            <person name="Gharbi K."/>
            <person name="Hall N."/>
            <person name="Watson M."/>
            <person name="Adriaenssens E.M."/>
            <person name="Foster-Nyarko E."/>
            <person name="Jarju S."/>
            <person name="Secka A."/>
            <person name="Antonio M."/>
            <person name="Oren A."/>
            <person name="Chaudhuri R.R."/>
            <person name="La Ragione R."/>
            <person name="Hildebrand F."/>
            <person name="Pallen M.J."/>
        </authorList>
    </citation>
    <scope>NUCLEOTIDE SEQUENCE</scope>
    <source>
        <strain evidence="2">CHK160-1198</strain>
    </source>
</reference>
<keyword evidence="1" id="KW-1133">Transmembrane helix</keyword>
<sequence>MLKKLLRPMKNKEPVQDNKQRKRNTFLIFFVLAIGVMGISDLKNTIGNRYYDIFIVVEVIIIALVTYTLSRVKPWEKTWKNLFMTTLIIVVSLLEAKPVANRVLIMTADNNKKIVMPGKIIGTAKYNFTTTKSGSNSGVWVRVLFDSGLEKSWRVRSLSEVYPPVLTREDHKVIENYQNYDKINVIAYESPLGLELRRFEVAE</sequence>
<reference evidence="2" key="1">
    <citation type="submission" date="2020-10" db="EMBL/GenBank/DDBJ databases">
        <authorList>
            <person name="Gilroy R."/>
        </authorList>
    </citation>
    <scope>NUCLEOTIDE SEQUENCE</scope>
    <source>
        <strain evidence="2">CHK160-1198</strain>
    </source>
</reference>